<dbReference type="PANTHER" id="PTHR46696:SF1">
    <property type="entry name" value="CYTOCHROME P450 YJIB-RELATED"/>
    <property type="match status" value="1"/>
</dbReference>
<dbReference type="EMBL" id="SMZO01000029">
    <property type="protein sequence ID" value="TDL86819.1"/>
    <property type="molecule type" value="Genomic_DNA"/>
</dbReference>
<sequence>MKHVSQPFTDPEFVQNPYGFYDAARAHGPVVFWTEYGLPALMGYAEVTAALRDRRMGRVPPDGLPGFSPDMSDFARAEAFSLLNLEGDRHARLRSHVLRAFTSRRVAALAPEIKALCESLIDAFPKETSFDLVAAYAARVPVIVIARLLGVPETACAQLLSWSHAMVAMYRPNVSAEDARAANDASREFSDWLGHVMDTKRNNGKDDLLTALLDAETHGALTRDECLATVILLLNAGHEATVHSLGNAVVRLLSEGHADSLTAPKQIAATVEECLRIDPPLHVFARYVLEPLEIGGHAFEPGDEVLCMLGAANRDPSAFDAPDRFRPGRTGPTLTSFGAGVHFCLGAPLARLELQIALQVLFERCPDLNLSMPAELADIYHFHGHARLMVTCGS</sequence>
<accession>A0A4V3BBE3</accession>
<evidence type="ECO:0000256" key="3">
    <source>
        <dbReference type="ARBA" id="ARBA00022723"/>
    </source>
</evidence>
<keyword evidence="2 8" id="KW-0349">Heme</keyword>
<dbReference type="InterPro" id="IPR002397">
    <property type="entry name" value="Cyt_P450_B"/>
</dbReference>
<dbReference type="CDD" id="cd20625">
    <property type="entry name" value="CYP164-like"/>
    <property type="match status" value="1"/>
</dbReference>
<dbReference type="FunFam" id="1.10.630.10:FF:000018">
    <property type="entry name" value="Cytochrome P450 monooxygenase"/>
    <property type="match status" value="1"/>
</dbReference>
<dbReference type="PROSITE" id="PS00086">
    <property type="entry name" value="CYTOCHROME_P450"/>
    <property type="match status" value="1"/>
</dbReference>
<evidence type="ECO:0000256" key="8">
    <source>
        <dbReference type="RuleBase" id="RU000461"/>
    </source>
</evidence>
<dbReference type="InterPro" id="IPR017972">
    <property type="entry name" value="Cyt_P450_CS"/>
</dbReference>
<keyword evidence="10" id="KW-1185">Reference proteome</keyword>
<keyword evidence="4 8" id="KW-0560">Oxidoreductase</keyword>
<reference evidence="9 10" key="1">
    <citation type="submission" date="2019-03" db="EMBL/GenBank/DDBJ databases">
        <title>Rhodobacteraceae bacterium SM1902, a new member of the family Rhodobacteraceae isolated from Yantai.</title>
        <authorList>
            <person name="Sun Y."/>
        </authorList>
    </citation>
    <scope>NUCLEOTIDE SEQUENCE [LARGE SCALE GENOMIC DNA]</scope>
    <source>
        <strain evidence="9 10">SM1902</strain>
    </source>
</reference>
<dbReference type="PRINTS" id="PR00359">
    <property type="entry name" value="BP450"/>
</dbReference>
<dbReference type="SUPFAM" id="SSF48264">
    <property type="entry name" value="Cytochrome P450"/>
    <property type="match status" value="1"/>
</dbReference>
<dbReference type="GO" id="GO:0004497">
    <property type="term" value="F:monooxygenase activity"/>
    <property type="evidence" value="ECO:0007669"/>
    <property type="project" value="UniProtKB-KW"/>
</dbReference>
<evidence type="ECO:0000256" key="6">
    <source>
        <dbReference type="ARBA" id="ARBA00023033"/>
    </source>
</evidence>
<evidence type="ECO:0000256" key="1">
    <source>
        <dbReference type="ARBA" id="ARBA00010617"/>
    </source>
</evidence>
<evidence type="ECO:0000313" key="9">
    <source>
        <dbReference type="EMBL" id="TDL86819.1"/>
    </source>
</evidence>
<comment type="caution">
    <text evidence="9">The sequence shown here is derived from an EMBL/GenBank/DDBJ whole genome shotgun (WGS) entry which is preliminary data.</text>
</comment>
<dbReference type="GO" id="GO:0016705">
    <property type="term" value="F:oxidoreductase activity, acting on paired donors, with incorporation or reduction of molecular oxygen"/>
    <property type="evidence" value="ECO:0007669"/>
    <property type="project" value="InterPro"/>
</dbReference>
<protein>
    <submittedName>
        <fullName evidence="9">Cytochrome P450</fullName>
    </submittedName>
</protein>
<evidence type="ECO:0000313" key="10">
    <source>
        <dbReference type="Proteomes" id="UP000294562"/>
    </source>
</evidence>
<dbReference type="PRINTS" id="PR00385">
    <property type="entry name" value="P450"/>
</dbReference>
<dbReference type="GO" id="GO:0005506">
    <property type="term" value="F:iron ion binding"/>
    <property type="evidence" value="ECO:0007669"/>
    <property type="project" value="InterPro"/>
</dbReference>
<dbReference type="PANTHER" id="PTHR46696">
    <property type="entry name" value="P450, PUTATIVE (EUROFUNG)-RELATED"/>
    <property type="match status" value="1"/>
</dbReference>
<evidence type="ECO:0000256" key="2">
    <source>
        <dbReference type="ARBA" id="ARBA00022617"/>
    </source>
</evidence>
<evidence type="ECO:0000256" key="7">
    <source>
        <dbReference type="ARBA" id="ARBA00043906"/>
    </source>
</evidence>
<dbReference type="GO" id="GO:0020037">
    <property type="term" value="F:heme binding"/>
    <property type="evidence" value="ECO:0007669"/>
    <property type="project" value="InterPro"/>
</dbReference>
<dbReference type="RefSeq" id="WP_133343323.1">
    <property type="nucleotide sequence ID" value="NZ_SMZO01000029.1"/>
</dbReference>
<comment type="function">
    <text evidence="7">Cytochromes P450 are a group of heme-thiolate monooxygenases. They oxidize a variety of structurally unrelated compounds, including steroids, fatty acids, and xenobiotics.</text>
</comment>
<keyword evidence="6 8" id="KW-0503">Monooxygenase</keyword>
<keyword evidence="3 8" id="KW-0479">Metal-binding</keyword>
<dbReference type="InterPro" id="IPR036396">
    <property type="entry name" value="Cyt_P450_sf"/>
</dbReference>
<evidence type="ECO:0000256" key="4">
    <source>
        <dbReference type="ARBA" id="ARBA00023002"/>
    </source>
</evidence>
<dbReference type="Gene3D" id="1.10.630.10">
    <property type="entry name" value="Cytochrome P450"/>
    <property type="match status" value="1"/>
</dbReference>
<dbReference type="Proteomes" id="UP000294562">
    <property type="component" value="Unassembled WGS sequence"/>
</dbReference>
<gene>
    <name evidence="9" type="ORF">E2L05_12935</name>
</gene>
<keyword evidence="5 8" id="KW-0408">Iron</keyword>
<name>A0A4V3BBE3_9RHOB</name>
<evidence type="ECO:0000256" key="5">
    <source>
        <dbReference type="ARBA" id="ARBA00023004"/>
    </source>
</evidence>
<organism evidence="9 10">
    <name type="scientific">Meridianimarinicoccus aquatilis</name>
    <dbReference type="NCBI Taxonomy" id="2552766"/>
    <lineage>
        <taxon>Bacteria</taxon>
        <taxon>Pseudomonadati</taxon>
        <taxon>Pseudomonadota</taxon>
        <taxon>Alphaproteobacteria</taxon>
        <taxon>Rhodobacterales</taxon>
        <taxon>Paracoccaceae</taxon>
        <taxon>Meridianimarinicoccus</taxon>
    </lineage>
</organism>
<comment type="similarity">
    <text evidence="1 8">Belongs to the cytochrome P450 family.</text>
</comment>
<proteinExistence type="inferred from homology"/>
<dbReference type="AlphaFoldDB" id="A0A4V3BBE3"/>
<dbReference type="InterPro" id="IPR001128">
    <property type="entry name" value="Cyt_P450"/>
</dbReference>
<dbReference type="OrthoDB" id="9801155at2"/>
<dbReference type="Pfam" id="PF00067">
    <property type="entry name" value="p450"/>
    <property type="match status" value="1"/>
</dbReference>